<dbReference type="RefSeq" id="WP_207362982.1">
    <property type="nucleotide sequence ID" value="NZ_JAFMYV010000001.1"/>
</dbReference>
<feature type="domain" description="Urease accessory protein UreH-like transmembrane" evidence="2">
    <location>
        <begin position="7"/>
        <end position="203"/>
    </location>
</feature>
<comment type="caution">
    <text evidence="3">The sequence shown here is derived from an EMBL/GenBank/DDBJ whole genome shotgun (WGS) entry which is preliminary data.</text>
</comment>
<dbReference type="PANTHER" id="PTHR42208">
    <property type="entry name" value="HEAVY METAL TRANSPORTER-RELATED"/>
    <property type="match status" value="1"/>
</dbReference>
<proteinExistence type="predicted"/>
<dbReference type="Proteomes" id="UP000664034">
    <property type="component" value="Unassembled WGS sequence"/>
</dbReference>
<gene>
    <name evidence="3" type="ORF">J2I47_02600</name>
</gene>
<keyword evidence="4" id="KW-1185">Reference proteome</keyword>
<evidence type="ECO:0000313" key="4">
    <source>
        <dbReference type="Proteomes" id="UP000664034"/>
    </source>
</evidence>
<keyword evidence="1" id="KW-1133">Transmembrane helix</keyword>
<accession>A0A939GDV8</accession>
<protein>
    <submittedName>
        <fullName evidence="3">Sulfite exporter TauE/SafE family protein</fullName>
    </submittedName>
</protein>
<dbReference type="InterPro" id="IPR039447">
    <property type="entry name" value="UreH-like_TM_dom"/>
</dbReference>
<feature type="transmembrane region" description="Helical" evidence="1">
    <location>
        <begin position="188"/>
        <end position="206"/>
    </location>
</feature>
<evidence type="ECO:0000259" key="2">
    <source>
        <dbReference type="Pfam" id="PF13386"/>
    </source>
</evidence>
<dbReference type="PANTHER" id="PTHR42208:SF1">
    <property type="entry name" value="HEAVY METAL TRANSPORTER"/>
    <property type="match status" value="1"/>
</dbReference>
<evidence type="ECO:0000313" key="3">
    <source>
        <dbReference type="EMBL" id="MBO0935429.1"/>
    </source>
</evidence>
<feature type="transmembrane region" description="Helical" evidence="1">
    <location>
        <begin position="156"/>
        <end position="176"/>
    </location>
</feature>
<sequence length="238" mass="24425">MNVWYVTALLTGLAGSLHCIGMCGPLAMALPVGRFPTAQRGLVRGLYHAGRLLAYSLLGAVVGTLGQGLLLADLQRPVAIGAGVWLLLWVIWAKTLPGGFHASAITGKLTASLARLLRQPTLPHMAGLGFLNGLLPCGSVYVALAGALATPSPVAGAAYMLVFGLGTLPAMIGLNVLISRLTPLTRQYLGRSLPVTTVLVALWLIVRGVGLSGNTSASHSGAIPVCHGNGVLLTAKGQ</sequence>
<dbReference type="Pfam" id="PF13386">
    <property type="entry name" value="DsbD_2"/>
    <property type="match status" value="1"/>
</dbReference>
<dbReference type="AlphaFoldDB" id="A0A939GDV8"/>
<feature type="transmembrane region" description="Helical" evidence="1">
    <location>
        <begin position="53"/>
        <end position="71"/>
    </location>
</feature>
<keyword evidence="1" id="KW-0472">Membrane</keyword>
<organism evidence="3 4">
    <name type="scientific">Fibrella rubiginis</name>
    <dbReference type="NCBI Taxonomy" id="2817060"/>
    <lineage>
        <taxon>Bacteria</taxon>
        <taxon>Pseudomonadati</taxon>
        <taxon>Bacteroidota</taxon>
        <taxon>Cytophagia</taxon>
        <taxon>Cytophagales</taxon>
        <taxon>Spirosomataceae</taxon>
        <taxon>Fibrella</taxon>
    </lineage>
</organism>
<dbReference type="EMBL" id="JAFMYV010000001">
    <property type="protein sequence ID" value="MBO0935429.1"/>
    <property type="molecule type" value="Genomic_DNA"/>
</dbReference>
<keyword evidence="1" id="KW-0812">Transmembrane</keyword>
<name>A0A939GDV8_9BACT</name>
<evidence type="ECO:0000256" key="1">
    <source>
        <dbReference type="SAM" id="Phobius"/>
    </source>
</evidence>
<feature type="transmembrane region" description="Helical" evidence="1">
    <location>
        <begin position="129"/>
        <end position="150"/>
    </location>
</feature>
<reference evidence="3" key="1">
    <citation type="submission" date="2021-03" db="EMBL/GenBank/DDBJ databases">
        <title>Fibrella sp. HMF5335 genome sequencing and assembly.</title>
        <authorList>
            <person name="Kang H."/>
            <person name="Kim H."/>
            <person name="Bae S."/>
            <person name="Joh K."/>
        </authorList>
    </citation>
    <scope>NUCLEOTIDE SEQUENCE</scope>
    <source>
        <strain evidence="3">HMF5335</strain>
    </source>
</reference>